<gene>
    <name evidence="1" type="ORF">V6N12_020810</name>
</gene>
<organism evidence="1 2">
    <name type="scientific">Hibiscus sabdariffa</name>
    <name type="common">roselle</name>
    <dbReference type="NCBI Taxonomy" id="183260"/>
    <lineage>
        <taxon>Eukaryota</taxon>
        <taxon>Viridiplantae</taxon>
        <taxon>Streptophyta</taxon>
        <taxon>Embryophyta</taxon>
        <taxon>Tracheophyta</taxon>
        <taxon>Spermatophyta</taxon>
        <taxon>Magnoliopsida</taxon>
        <taxon>eudicotyledons</taxon>
        <taxon>Gunneridae</taxon>
        <taxon>Pentapetalae</taxon>
        <taxon>rosids</taxon>
        <taxon>malvids</taxon>
        <taxon>Malvales</taxon>
        <taxon>Malvaceae</taxon>
        <taxon>Malvoideae</taxon>
        <taxon>Hibiscus</taxon>
    </lineage>
</organism>
<proteinExistence type="predicted"/>
<comment type="caution">
    <text evidence="1">The sequence shown here is derived from an EMBL/GenBank/DDBJ whole genome shotgun (WGS) entry which is preliminary data.</text>
</comment>
<name>A0ABR2CZT9_9ROSI</name>
<evidence type="ECO:0000313" key="1">
    <source>
        <dbReference type="EMBL" id="KAK8526335.1"/>
    </source>
</evidence>
<evidence type="ECO:0000313" key="2">
    <source>
        <dbReference type="Proteomes" id="UP001472677"/>
    </source>
</evidence>
<sequence>MYYKELAAGLITNSAERKKVSGMPLTKAQSSPLATALSSILISNERLVALAEWLRRVPAKYMGISRESSNLSGDVIFGIETKKRNSQIRQELKCKASVALAEWLRRVPAKYMGFSRESSNLSGDVIFLY</sequence>
<dbReference type="EMBL" id="JBBPBM010000039">
    <property type="protein sequence ID" value="KAK8526335.1"/>
    <property type="molecule type" value="Genomic_DNA"/>
</dbReference>
<reference evidence="1 2" key="1">
    <citation type="journal article" date="2024" name="G3 (Bethesda)">
        <title>Genome assembly of Hibiscus sabdariffa L. provides insights into metabolisms of medicinal natural products.</title>
        <authorList>
            <person name="Kim T."/>
        </authorList>
    </citation>
    <scope>NUCLEOTIDE SEQUENCE [LARGE SCALE GENOMIC DNA]</scope>
    <source>
        <strain evidence="1">TK-2024</strain>
        <tissue evidence="1">Old leaves</tissue>
    </source>
</reference>
<protein>
    <submittedName>
        <fullName evidence="1">Uncharacterized protein</fullName>
    </submittedName>
</protein>
<dbReference type="Proteomes" id="UP001472677">
    <property type="component" value="Unassembled WGS sequence"/>
</dbReference>
<accession>A0ABR2CZT9</accession>
<keyword evidence="2" id="KW-1185">Reference proteome</keyword>